<feature type="chain" id="PRO_5001726251" description="Yeast cell wall synthesis Kre9/Knh1-like N-terminal domain-containing protein" evidence="3">
    <location>
        <begin position="19"/>
        <end position="221"/>
    </location>
</feature>
<name>A0A077WKL9_9FUNG</name>
<evidence type="ECO:0000313" key="5">
    <source>
        <dbReference type="EMBL" id="CDS07718.1"/>
    </source>
</evidence>
<keyword evidence="1 3" id="KW-0732">Signal</keyword>
<feature type="domain" description="Yeast cell wall synthesis Kre9/Knh1-like N-terminal" evidence="4">
    <location>
        <begin position="28"/>
        <end position="115"/>
    </location>
</feature>
<feature type="region of interest" description="Disordered" evidence="2">
    <location>
        <begin position="156"/>
        <end position="202"/>
    </location>
</feature>
<dbReference type="PANTHER" id="PTHR40633:SF1">
    <property type="entry name" value="GPI ANCHORED SERINE-THREONINE RICH PROTEIN (AFU_ORTHOLOGUE AFUA_1G03630)"/>
    <property type="match status" value="1"/>
</dbReference>
<organism evidence="5">
    <name type="scientific">Lichtheimia ramosa</name>
    <dbReference type="NCBI Taxonomy" id="688394"/>
    <lineage>
        <taxon>Eukaryota</taxon>
        <taxon>Fungi</taxon>
        <taxon>Fungi incertae sedis</taxon>
        <taxon>Mucoromycota</taxon>
        <taxon>Mucoromycotina</taxon>
        <taxon>Mucoromycetes</taxon>
        <taxon>Mucorales</taxon>
        <taxon>Lichtheimiaceae</taxon>
        <taxon>Lichtheimia</taxon>
    </lineage>
</organism>
<evidence type="ECO:0000256" key="3">
    <source>
        <dbReference type="SAM" id="SignalP"/>
    </source>
</evidence>
<proteinExistence type="predicted"/>
<gene>
    <name evidence="5" type="ORF">LRAMOSA01667</name>
</gene>
<evidence type="ECO:0000256" key="1">
    <source>
        <dbReference type="ARBA" id="ARBA00022729"/>
    </source>
</evidence>
<reference evidence="5" key="1">
    <citation type="journal article" date="2014" name="Genome Announc.">
        <title>De novo whole-genome sequence and genome annotation of Lichtheimia ramosa.</title>
        <authorList>
            <person name="Linde J."/>
            <person name="Schwartze V."/>
            <person name="Binder U."/>
            <person name="Lass-Florl C."/>
            <person name="Voigt K."/>
            <person name="Horn F."/>
        </authorList>
    </citation>
    <scope>NUCLEOTIDE SEQUENCE</scope>
    <source>
        <strain evidence="5">JMRC FSU:6197</strain>
    </source>
</reference>
<feature type="signal peptide" evidence="3">
    <location>
        <begin position="1"/>
        <end position="18"/>
    </location>
</feature>
<evidence type="ECO:0000256" key="2">
    <source>
        <dbReference type="SAM" id="MobiDB-lite"/>
    </source>
</evidence>
<feature type="compositionally biased region" description="Low complexity" evidence="2">
    <location>
        <begin position="156"/>
        <end position="187"/>
    </location>
</feature>
<dbReference type="PANTHER" id="PTHR40633">
    <property type="entry name" value="MATRIX PROTEIN, PUTATIVE (AFU_ORTHOLOGUE AFUA_8G05410)-RELATED"/>
    <property type="match status" value="1"/>
</dbReference>
<dbReference type="InterPro" id="IPR018466">
    <property type="entry name" value="Kre9/Knh1-like_N"/>
</dbReference>
<dbReference type="EMBL" id="LK023324">
    <property type="protein sequence ID" value="CDS07718.1"/>
    <property type="molecule type" value="Genomic_DNA"/>
</dbReference>
<dbReference type="Pfam" id="PF10342">
    <property type="entry name" value="Kre9_KNH"/>
    <property type="match status" value="1"/>
</dbReference>
<evidence type="ECO:0000259" key="4">
    <source>
        <dbReference type="Pfam" id="PF10342"/>
    </source>
</evidence>
<sequence length="221" mass="21454">MKSIVAAIAALAVSTISAQSTGILSVTSPIQGTVYTAGKDALITWTNPTVETISEIALAHGDPNNLQRIGVIASNVDAAARSYTWSIPANTTAGTDYALIFGTSPNLGFSPQFTIEAGTGSPSASSSAAASSNSASVASSSALASSSVVSSSAASSSALPSSSAVASGSSSSSIPSSTSSSESSSAANPEETSPENASAKSQPVPMIALGLGFSAAIALLS</sequence>
<feature type="compositionally biased region" description="Polar residues" evidence="2">
    <location>
        <begin position="190"/>
        <end position="201"/>
    </location>
</feature>
<accession>A0A077WKL9</accession>
<dbReference type="OrthoDB" id="2260257at2759"/>
<dbReference type="AlphaFoldDB" id="A0A077WKL9"/>
<dbReference type="InterPro" id="IPR052982">
    <property type="entry name" value="SRP1/TIP1-like"/>
</dbReference>
<protein>
    <recommendedName>
        <fullName evidence="4">Yeast cell wall synthesis Kre9/Knh1-like N-terminal domain-containing protein</fullName>
    </recommendedName>
</protein>